<dbReference type="Proteomes" id="UP000789739">
    <property type="component" value="Unassembled WGS sequence"/>
</dbReference>
<gene>
    <name evidence="1" type="ORF">PBRASI_LOCUS572</name>
</gene>
<comment type="caution">
    <text evidence="1">The sequence shown here is derived from an EMBL/GenBank/DDBJ whole genome shotgun (WGS) entry which is preliminary data.</text>
</comment>
<dbReference type="EMBL" id="CAJVPI010000029">
    <property type="protein sequence ID" value="CAG8460884.1"/>
    <property type="molecule type" value="Genomic_DNA"/>
</dbReference>
<evidence type="ECO:0000313" key="2">
    <source>
        <dbReference type="Proteomes" id="UP000789739"/>
    </source>
</evidence>
<organism evidence="1 2">
    <name type="scientific">Paraglomus brasilianum</name>
    <dbReference type="NCBI Taxonomy" id="144538"/>
    <lineage>
        <taxon>Eukaryota</taxon>
        <taxon>Fungi</taxon>
        <taxon>Fungi incertae sedis</taxon>
        <taxon>Mucoromycota</taxon>
        <taxon>Glomeromycotina</taxon>
        <taxon>Glomeromycetes</taxon>
        <taxon>Paraglomerales</taxon>
        <taxon>Paraglomeraceae</taxon>
        <taxon>Paraglomus</taxon>
    </lineage>
</organism>
<keyword evidence="2" id="KW-1185">Reference proteome</keyword>
<protein>
    <submittedName>
        <fullName evidence="1">5135_t:CDS:1</fullName>
    </submittedName>
</protein>
<accession>A0A9N8VTY0</accession>
<sequence length="63" mass="7096">MSTKIHKIEKNEDLKLKIKKEMPDPSANYCSNGDSNGELSIVGIAISFVKKDIEKWSRFAAIK</sequence>
<evidence type="ECO:0000313" key="1">
    <source>
        <dbReference type="EMBL" id="CAG8460884.1"/>
    </source>
</evidence>
<reference evidence="1" key="1">
    <citation type="submission" date="2021-06" db="EMBL/GenBank/DDBJ databases">
        <authorList>
            <person name="Kallberg Y."/>
            <person name="Tangrot J."/>
            <person name="Rosling A."/>
        </authorList>
    </citation>
    <scope>NUCLEOTIDE SEQUENCE</scope>
    <source>
        <strain evidence="1">BR232B</strain>
    </source>
</reference>
<proteinExistence type="predicted"/>
<name>A0A9N8VTY0_9GLOM</name>
<dbReference type="AlphaFoldDB" id="A0A9N8VTY0"/>